<proteinExistence type="predicted"/>
<dbReference type="AlphaFoldDB" id="A0A915JY09"/>
<evidence type="ECO:0000259" key="4">
    <source>
        <dbReference type="PROSITE" id="PS00498"/>
    </source>
</evidence>
<dbReference type="SUPFAM" id="SSF48056">
    <property type="entry name" value="Di-copper centre-containing domain"/>
    <property type="match status" value="2"/>
</dbReference>
<dbReference type="InterPro" id="IPR050316">
    <property type="entry name" value="Tyrosinase/Hemocyanin"/>
</dbReference>
<dbReference type="PANTHER" id="PTHR11474">
    <property type="entry name" value="TYROSINASE FAMILY MEMBER"/>
    <property type="match status" value="1"/>
</dbReference>
<dbReference type="PANTHER" id="PTHR11474:SF126">
    <property type="entry name" value="TYROSINASE-LIKE PROTEIN TYR-1-RELATED"/>
    <property type="match status" value="1"/>
</dbReference>
<evidence type="ECO:0000313" key="6">
    <source>
        <dbReference type="WBParaSite" id="nRc.2.0.1.t31227-RA"/>
    </source>
</evidence>
<dbReference type="PROSITE" id="PS00498">
    <property type="entry name" value="TYROSINASE_2"/>
    <property type="match status" value="1"/>
</dbReference>
<evidence type="ECO:0000313" key="5">
    <source>
        <dbReference type="Proteomes" id="UP000887565"/>
    </source>
</evidence>
<evidence type="ECO:0000256" key="1">
    <source>
        <dbReference type="ARBA" id="ARBA00022723"/>
    </source>
</evidence>
<keyword evidence="1" id="KW-0479">Metal-binding</keyword>
<dbReference type="InterPro" id="IPR008922">
    <property type="entry name" value="Di-copper_centre_dom_sf"/>
</dbReference>
<accession>A0A915JY09</accession>
<dbReference type="GO" id="GO:0016491">
    <property type="term" value="F:oxidoreductase activity"/>
    <property type="evidence" value="ECO:0007669"/>
    <property type="project" value="InterPro"/>
</dbReference>
<dbReference type="PROSITE" id="PS00497">
    <property type="entry name" value="TYROSINASE_1"/>
    <property type="match status" value="1"/>
</dbReference>
<protein>
    <submittedName>
        <fullName evidence="6">Tyrosinase copper-binding domain-containing protein</fullName>
    </submittedName>
</protein>
<dbReference type="GO" id="GO:0046872">
    <property type="term" value="F:metal ion binding"/>
    <property type="evidence" value="ECO:0007669"/>
    <property type="project" value="UniProtKB-KW"/>
</dbReference>
<feature type="domain" description="Tyrosinase copper-binding" evidence="4">
    <location>
        <begin position="294"/>
        <end position="305"/>
    </location>
</feature>
<reference evidence="6" key="1">
    <citation type="submission" date="2022-11" db="UniProtKB">
        <authorList>
            <consortium name="WormBaseParasite"/>
        </authorList>
    </citation>
    <scope>IDENTIFICATION</scope>
</reference>
<keyword evidence="2" id="KW-0186">Copper</keyword>
<sequence>MAKMPDWRKYYTAGQFEVQLKQLCRMAKSWDLTAKLNIPELTDPDFDPIKNPIQLNLLPEQKMYIEKKRHCNNSDSCIQLLARSSSIDLQGIFATNSRRRAFSKKVIRKEYRIMSDKERQIFHKAIIDLKKKTTSKGYNAYDLHASMHSAAYAPQAHLGCGFIPFHRIYLLMLEKQLQDVSGDRSLAIPYWDSTLDSTLPHPCDSIIFSDEMLGPSNGIINSGPFANFQSPMGVISRNCKGDRTIRVGDFAMLRRFTNYSQFCYCISGHLELIHGTVHTLVNGIMNDLDKASYDPCFWMHHAFIDKMYEDIQRRWKVKPNDAGFKSGSCLSKGIDGLNEPMFPFGRRDKKSGKVIGLANKDGLKTRFTKEDYEYAPSPSCTRKTCTGKYLFCDADICKSRIRNGGRCDEHLFNLMEEKGINCCLEGYRCRPEDSSPCEQKQLSKLPRWNELYTDEDQLKSQLKELCRMEKSWDLSAKLNIPQLNDPKLDLLKNPIKLNLSPHQKRYIDGGQRCKNGSVCLKTLAQASASGRKLTQKSIVRIKRQATPLKVVRKEYRAMSDQERRKFHRAILALKNAITSNGYNAFDLHASLHSAAYAPQAHFGCAFIPFHRIYLL</sequence>
<dbReference type="PRINTS" id="PR00092">
    <property type="entry name" value="TYROSINASE"/>
</dbReference>
<dbReference type="WBParaSite" id="nRc.2.0.1.t31227-RA">
    <property type="protein sequence ID" value="nRc.2.0.1.t31227-RA"/>
    <property type="gene ID" value="nRc.2.0.1.g31227"/>
</dbReference>
<dbReference type="Pfam" id="PF00264">
    <property type="entry name" value="Tyrosinase"/>
    <property type="match status" value="2"/>
</dbReference>
<feature type="domain" description="Tyrosinase copper-binding" evidence="3">
    <location>
        <begin position="157"/>
        <end position="174"/>
    </location>
</feature>
<dbReference type="Proteomes" id="UP000887565">
    <property type="component" value="Unplaced"/>
</dbReference>
<name>A0A915JY09_ROMCU</name>
<organism evidence="5 6">
    <name type="scientific">Romanomermis culicivorax</name>
    <name type="common">Nematode worm</name>
    <dbReference type="NCBI Taxonomy" id="13658"/>
    <lineage>
        <taxon>Eukaryota</taxon>
        <taxon>Metazoa</taxon>
        <taxon>Ecdysozoa</taxon>
        <taxon>Nematoda</taxon>
        <taxon>Enoplea</taxon>
        <taxon>Dorylaimia</taxon>
        <taxon>Mermithida</taxon>
        <taxon>Mermithoidea</taxon>
        <taxon>Mermithidae</taxon>
        <taxon>Romanomermis</taxon>
    </lineage>
</organism>
<dbReference type="Gene3D" id="1.10.1280.10">
    <property type="entry name" value="Di-copper center containing domain from catechol oxidase"/>
    <property type="match status" value="2"/>
</dbReference>
<keyword evidence="5" id="KW-1185">Reference proteome</keyword>
<evidence type="ECO:0000256" key="2">
    <source>
        <dbReference type="ARBA" id="ARBA00023008"/>
    </source>
</evidence>
<evidence type="ECO:0000259" key="3">
    <source>
        <dbReference type="PROSITE" id="PS00497"/>
    </source>
</evidence>
<dbReference type="InterPro" id="IPR002227">
    <property type="entry name" value="Tyrosinase_Cu-bd"/>
</dbReference>